<dbReference type="Proteomes" id="UP000709959">
    <property type="component" value="Unassembled WGS sequence"/>
</dbReference>
<evidence type="ECO:0000313" key="3">
    <source>
        <dbReference type="EMBL" id="MBK8572818.1"/>
    </source>
</evidence>
<dbReference type="AlphaFoldDB" id="A0A936F2D2"/>
<dbReference type="EMBL" id="JADKCH010000009">
    <property type="protein sequence ID" value="MBK8572818.1"/>
    <property type="molecule type" value="Genomic_DNA"/>
</dbReference>
<feature type="region of interest" description="Disordered" evidence="1">
    <location>
        <begin position="77"/>
        <end position="112"/>
    </location>
</feature>
<gene>
    <name evidence="3" type="ORF">IPN91_09280</name>
</gene>
<accession>A0A936F2D2</accession>
<evidence type="ECO:0000313" key="4">
    <source>
        <dbReference type="Proteomes" id="UP000709959"/>
    </source>
</evidence>
<dbReference type="Pfam" id="PF03704">
    <property type="entry name" value="BTAD"/>
    <property type="match status" value="1"/>
</dbReference>
<evidence type="ECO:0000256" key="1">
    <source>
        <dbReference type="SAM" id="MobiDB-lite"/>
    </source>
</evidence>
<sequence>MIRTAPILLVSILQAQAPAFRADLEAGRYLKVLAEAEQRLREHPSDAPAWAAKSQALSSLLRFPEALSAAERAVSLKPDLADAPPGPGPGAGWRGHQAARFQRPAQRPRRHG</sequence>
<organism evidence="3 4">
    <name type="scientific">Candidatus Geothrix odensensis</name>
    <dbReference type="NCBI Taxonomy" id="2954440"/>
    <lineage>
        <taxon>Bacteria</taxon>
        <taxon>Pseudomonadati</taxon>
        <taxon>Acidobacteriota</taxon>
        <taxon>Holophagae</taxon>
        <taxon>Holophagales</taxon>
        <taxon>Holophagaceae</taxon>
        <taxon>Geothrix</taxon>
    </lineage>
</organism>
<protein>
    <recommendedName>
        <fullName evidence="2">Bacterial transcriptional activator domain-containing protein</fullName>
    </recommendedName>
</protein>
<comment type="caution">
    <text evidence="3">The sequence shown here is derived from an EMBL/GenBank/DDBJ whole genome shotgun (WGS) entry which is preliminary data.</text>
</comment>
<evidence type="ECO:0000259" key="2">
    <source>
        <dbReference type="Pfam" id="PF03704"/>
    </source>
</evidence>
<dbReference type="InterPro" id="IPR005158">
    <property type="entry name" value="BTAD"/>
</dbReference>
<dbReference type="SUPFAM" id="SSF48452">
    <property type="entry name" value="TPR-like"/>
    <property type="match status" value="1"/>
</dbReference>
<reference evidence="3 4" key="1">
    <citation type="submission" date="2020-10" db="EMBL/GenBank/DDBJ databases">
        <title>Connecting structure to function with the recovery of over 1000 high-quality activated sludge metagenome-assembled genomes encoding full-length rRNA genes using long-read sequencing.</title>
        <authorList>
            <person name="Singleton C.M."/>
            <person name="Petriglieri F."/>
            <person name="Kristensen J.M."/>
            <person name="Kirkegaard R.H."/>
            <person name="Michaelsen T.Y."/>
            <person name="Andersen M.H."/>
            <person name="Karst S.M."/>
            <person name="Dueholm M.S."/>
            <person name="Nielsen P.H."/>
            <person name="Albertsen M."/>
        </authorList>
    </citation>
    <scope>NUCLEOTIDE SEQUENCE [LARGE SCALE GENOMIC DNA]</scope>
    <source>
        <strain evidence="3">OdNE_18-Q3-R46-58_MAXAC.008</strain>
    </source>
</reference>
<dbReference type="InterPro" id="IPR011990">
    <property type="entry name" value="TPR-like_helical_dom_sf"/>
</dbReference>
<dbReference type="Gene3D" id="1.25.40.10">
    <property type="entry name" value="Tetratricopeptide repeat domain"/>
    <property type="match status" value="1"/>
</dbReference>
<name>A0A936F2D2_9BACT</name>
<proteinExistence type="predicted"/>
<feature type="domain" description="Bacterial transcriptional activator" evidence="2">
    <location>
        <begin position="13"/>
        <end position="75"/>
    </location>
</feature>